<accession>A0A4Z0H492</accession>
<name>A0A4Z0H492_9BACI</name>
<protein>
    <submittedName>
        <fullName evidence="1">Phage portal protein</fullName>
    </submittedName>
</protein>
<dbReference type="Pfam" id="PF04860">
    <property type="entry name" value="Phage_portal"/>
    <property type="match status" value="1"/>
</dbReference>
<comment type="caution">
    <text evidence="1">The sequence shown here is derived from an EMBL/GenBank/DDBJ whole genome shotgun (WGS) entry which is preliminary data.</text>
</comment>
<dbReference type="EMBL" id="SRJC01000001">
    <property type="protein sequence ID" value="TGB04697.1"/>
    <property type="molecule type" value="Genomic_DNA"/>
</dbReference>
<evidence type="ECO:0000313" key="1">
    <source>
        <dbReference type="EMBL" id="TGB04697.1"/>
    </source>
</evidence>
<organism evidence="1 2">
    <name type="scientific">Halobacillus salinus</name>
    <dbReference type="NCBI Taxonomy" id="192814"/>
    <lineage>
        <taxon>Bacteria</taxon>
        <taxon>Bacillati</taxon>
        <taxon>Bacillota</taxon>
        <taxon>Bacilli</taxon>
        <taxon>Bacillales</taxon>
        <taxon>Bacillaceae</taxon>
        <taxon>Halobacillus</taxon>
    </lineage>
</organism>
<reference evidence="1 2" key="1">
    <citation type="journal article" date="2003" name="Int. J. Syst. Evol. Microbiol.">
        <title>Halobacillus salinus sp. nov., isolated from a salt lake on the coast of the East Sea in Korea.</title>
        <authorList>
            <person name="Yoon J.H."/>
            <person name="Kang K.H."/>
            <person name="Park Y.H."/>
        </authorList>
    </citation>
    <scope>NUCLEOTIDE SEQUENCE [LARGE SCALE GENOMIC DNA]</scope>
    <source>
        <strain evidence="1 2">HSL-3</strain>
    </source>
</reference>
<dbReference type="InterPro" id="IPR006427">
    <property type="entry name" value="Portal_HK97"/>
</dbReference>
<dbReference type="Proteomes" id="UP000297982">
    <property type="component" value="Unassembled WGS sequence"/>
</dbReference>
<evidence type="ECO:0000313" key="2">
    <source>
        <dbReference type="Proteomes" id="UP000297982"/>
    </source>
</evidence>
<dbReference type="InterPro" id="IPR006944">
    <property type="entry name" value="Phage/GTA_portal"/>
</dbReference>
<keyword evidence="2" id="KW-1185">Reference proteome</keyword>
<sequence length="377" mass="44184">MGIRELFGFTSDKEMNLQEVWIDLGIEYHYKNLAVQTCINLIANTLIRSKFRTYEKGKEVKKNNHYLFNVQPNQNQNASEFFHEFVSKLVMENECLLVMQNRQLYVAESYDMKEFALYENQYRNVVIKNYQLNRRFTESEVFHFKLNNKRIKSVIDNMYASYGKLLTSAINYYKRSNALRAKVKTPGVSSQKGEEQAKREKMFNDQLKRFMTAESASVLPLQNNLEYEEIQLTGQTSRDVRAIVDDIVDMVSMAFHIPKGLIKGDLADVEDQTDNFLMFCVQPIAELLEDEINRKQYTKEDYLNRTFLKIDTSLIKYVDPVKLAGAMEKFLSSGTHSVNDNKRMIDEEPIDEGWADEYFITKNYEEIRKFLKGGEDE</sequence>
<dbReference type="AlphaFoldDB" id="A0A4Z0H492"/>
<dbReference type="NCBIfam" id="TIGR01537">
    <property type="entry name" value="portal_HK97"/>
    <property type="match status" value="1"/>
</dbReference>
<dbReference type="RefSeq" id="WP_135327053.1">
    <property type="nucleotide sequence ID" value="NZ_SRJC01000001.1"/>
</dbReference>
<proteinExistence type="predicted"/>
<gene>
    <name evidence="1" type="ORF">E4663_06825</name>
</gene>